<organism evidence="1 2">
    <name type="scientific">Taxus chinensis</name>
    <name type="common">Chinese yew</name>
    <name type="synonym">Taxus wallichiana var. chinensis</name>
    <dbReference type="NCBI Taxonomy" id="29808"/>
    <lineage>
        <taxon>Eukaryota</taxon>
        <taxon>Viridiplantae</taxon>
        <taxon>Streptophyta</taxon>
        <taxon>Embryophyta</taxon>
        <taxon>Tracheophyta</taxon>
        <taxon>Spermatophyta</taxon>
        <taxon>Pinopsida</taxon>
        <taxon>Pinidae</taxon>
        <taxon>Conifers II</taxon>
        <taxon>Cupressales</taxon>
        <taxon>Taxaceae</taxon>
        <taxon>Taxus</taxon>
    </lineage>
</organism>
<dbReference type="EMBL" id="JAHRHJ020000001">
    <property type="protein sequence ID" value="KAH9327923.1"/>
    <property type="molecule type" value="Genomic_DNA"/>
</dbReference>
<comment type="caution">
    <text evidence="1">The sequence shown here is derived from an EMBL/GenBank/DDBJ whole genome shotgun (WGS) entry which is preliminary data.</text>
</comment>
<evidence type="ECO:0000313" key="2">
    <source>
        <dbReference type="Proteomes" id="UP000824469"/>
    </source>
</evidence>
<reference evidence="1 2" key="1">
    <citation type="journal article" date="2021" name="Nat. Plants">
        <title>The Taxus genome provides insights into paclitaxel biosynthesis.</title>
        <authorList>
            <person name="Xiong X."/>
            <person name="Gou J."/>
            <person name="Liao Q."/>
            <person name="Li Y."/>
            <person name="Zhou Q."/>
            <person name="Bi G."/>
            <person name="Li C."/>
            <person name="Du R."/>
            <person name="Wang X."/>
            <person name="Sun T."/>
            <person name="Guo L."/>
            <person name="Liang H."/>
            <person name="Lu P."/>
            <person name="Wu Y."/>
            <person name="Zhang Z."/>
            <person name="Ro D.K."/>
            <person name="Shang Y."/>
            <person name="Huang S."/>
            <person name="Yan J."/>
        </authorList>
    </citation>
    <scope>NUCLEOTIDE SEQUENCE [LARGE SCALE GENOMIC DNA]</scope>
    <source>
        <strain evidence="1">Ta-2019</strain>
    </source>
</reference>
<sequence length="80" mass="9014">STKPSVDKVLQVVKHLTMGDSAMAEDKVMDLLGELGLEARFHEEESKEVQLECAYIEKEKGNLVYVINGEDVENLNVNHR</sequence>
<keyword evidence="2" id="KW-1185">Reference proteome</keyword>
<evidence type="ECO:0000313" key="1">
    <source>
        <dbReference type="EMBL" id="KAH9327923.1"/>
    </source>
</evidence>
<feature type="non-terminal residue" evidence="1">
    <location>
        <position position="1"/>
    </location>
</feature>
<gene>
    <name evidence="1" type="ORF">KI387_000031</name>
</gene>
<accession>A0AA38GT04</accession>
<proteinExistence type="predicted"/>
<dbReference type="AlphaFoldDB" id="A0AA38GT04"/>
<feature type="non-terminal residue" evidence="1">
    <location>
        <position position="80"/>
    </location>
</feature>
<dbReference type="Proteomes" id="UP000824469">
    <property type="component" value="Unassembled WGS sequence"/>
</dbReference>
<protein>
    <submittedName>
        <fullName evidence="1">Uncharacterized protein</fullName>
    </submittedName>
</protein>
<name>A0AA38GT04_TAXCH</name>